<accession>A0A225UNH5</accession>
<organism evidence="1 2">
    <name type="scientific">Phytophthora megakarya</name>
    <dbReference type="NCBI Taxonomy" id="4795"/>
    <lineage>
        <taxon>Eukaryota</taxon>
        <taxon>Sar</taxon>
        <taxon>Stramenopiles</taxon>
        <taxon>Oomycota</taxon>
        <taxon>Peronosporomycetes</taxon>
        <taxon>Peronosporales</taxon>
        <taxon>Peronosporaceae</taxon>
        <taxon>Phytophthora</taxon>
    </lineage>
</organism>
<comment type="caution">
    <text evidence="1">The sequence shown here is derived from an EMBL/GenBank/DDBJ whole genome shotgun (WGS) entry which is preliminary data.</text>
</comment>
<sequence>MVLADVELISPALEKTEYSKRFYKAFVDETRTAMVILFKDVVDLDRWTHTTKKIHHINANRPRSRIESVRVDNRCIVPYNSHFCQKYDCHVNVEVGSTVQSKSYLYKYDKGQDRATVVLKERGRHDGNDETNTAEKRVVEIKQYLDARYLSTLEACWTTFKYEMQNKYHHVH</sequence>
<reference evidence="2" key="1">
    <citation type="submission" date="2017-03" db="EMBL/GenBank/DDBJ databases">
        <title>Phytopthora megakarya and P. palmivora, two closely related causual agents of cacao black pod achieved similar genome size and gene model numbers by different mechanisms.</title>
        <authorList>
            <person name="Ali S."/>
            <person name="Shao J."/>
            <person name="Larry D.J."/>
            <person name="Kronmiller B."/>
            <person name="Shen D."/>
            <person name="Strem M.D."/>
            <person name="Melnick R.L."/>
            <person name="Guiltinan M.J."/>
            <person name="Tyler B.M."/>
            <person name="Meinhardt L.W."/>
            <person name="Bailey B.A."/>
        </authorList>
    </citation>
    <scope>NUCLEOTIDE SEQUENCE [LARGE SCALE GENOMIC DNA]</scope>
    <source>
        <strain evidence="2">zdho120</strain>
    </source>
</reference>
<name>A0A225UNH5_9STRA</name>
<dbReference type="STRING" id="4795.A0A225UNH5"/>
<dbReference type="Proteomes" id="UP000198211">
    <property type="component" value="Unassembled WGS sequence"/>
</dbReference>
<evidence type="ECO:0000313" key="2">
    <source>
        <dbReference type="Proteomes" id="UP000198211"/>
    </source>
</evidence>
<keyword evidence="1" id="KW-0378">Hydrolase</keyword>
<dbReference type="GO" id="GO:0004386">
    <property type="term" value="F:helicase activity"/>
    <property type="evidence" value="ECO:0007669"/>
    <property type="project" value="UniProtKB-KW"/>
</dbReference>
<keyword evidence="1" id="KW-0347">Helicase</keyword>
<proteinExistence type="predicted"/>
<keyword evidence="2" id="KW-1185">Reference proteome</keyword>
<keyword evidence="1" id="KW-0547">Nucleotide-binding</keyword>
<gene>
    <name evidence="1" type="ORF">PHMEG_00036841</name>
</gene>
<dbReference type="EMBL" id="NBNE01015649">
    <property type="protein sequence ID" value="OWY93679.1"/>
    <property type="molecule type" value="Genomic_DNA"/>
</dbReference>
<dbReference type="OrthoDB" id="128836at2759"/>
<protein>
    <submittedName>
        <fullName evidence="1">Helitron helicase</fullName>
    </submittedName>
</protein>
<evidence type="ECO:0000313" key="1">
    <source>
        <dbReference type="EMBL" id="OWY93679.1"/>
    </source>
</evidence>
<keyword evidence="1" id="KW-0067">ATP-binding</keyword>
<dbReference type="AlphaFoldDB" id="A0A225UNH5"/>